<keyword evidence="3" id="KW-1185">Reference proteome</keyword>
<reference evidence="2" key="1">
    <citation type="submission" date="2020-05" db="UniProtKB">
        <authorList>
            <consortium name="EnsemblMetazoa"/>
        </authorList>
    </citation>
    <scope>IDENTIFICATION</scope>
    <source>
        <strain evidence="2">Yale</strain>
    </source>
</reference>
<dbReference type="EMBL" id="CCAG010000815">
    <property type="status" value="NOT_ANNOTATED_CDS"/>
    <property type="molecule type" value="Genomic_DNA"/>
</dbReference>
<evidence type="ECO:0000256" key="1">
    <source>
        <dbReference type="SAM" id="MobiDB-lite"/>
    </source>
</evidence>
<dbReference type="STRING" id="37546.A0A1B0G2N8"/>
<feature type="compositionally biased region" description="Acidic residues" evidence="1">
    <location>
        <begin position="104"/>
        <end position="124"/>
    </location>
</feature>
<dbReference type="Proteomes" id="UP000092444">
    <property type="component" value="Unassembled WGS sequence"/>
</dbReference>
<sequence>MSSNEEKPIVELLWKELNEMKRQNKMLKLEKAKRLHKDGYRCWVNMEDAKAVDKLSEACDLYEEVYDKSSKKLGKFYILYAKSLKFASDSTKIIGDCGDYFDKNDEENNDNEWDEWNEDSDDDDSQSKENVESNTEAKIVYNEPLGTTVDSSDKIENKEIMENEKSFAEKVEDMSKSTQEESQESSSKDDSADSRMEIVNTIQEHSSMGSIKDGEQWTSNNEESFENAENMEDDIYVDASKLKVGREKLRLAKEIFEGLGKDGLKNLDEVERLLAKFETPNDIEKRREIIRREYNYTLRLSERMAKENHFFLAKRFHKNGLDFIKEQLNEEGLEALKKSIQLLEQIKSKNYLHQGIQKRVDEIKKHIEEKIIKVEKAQDIIEVNAIDASTLKSSSTDATLSGPSLCTCF</sequence>
<dbReference type="PhylomeDB" id="A0A1B0G2N8"/>
<protein>
    <submittedName>
        <fullName evidence="2">Uncharacterized protein</fullName>
    </submittedName>
</protein>
<proteinExistence type="predicted"/>
<evidence type="ECO:0000313" key="2">
    <source>
        <dbReference type="EnsemblMetazoa" id="GMOY007580-PA"/>
    </source>
</evidence>
<feature type="compositionally biased region" description="Basic and acidic residues" evidence="1">
    <location>
        <begin position="167"/>
        <end position="179"/>
    </location>
</feature>
<feature type="compositionally biased region" description="Polar residues" evidence="1">
    <location>
        <begin position="200"/>
        <end position="209"/>
    </location>
</feature>
<feature type="region of interest" description="Disordered" evidence="1">
    <location>
        <begin position="99"/>
        <end position="136"/>
    </location>
</feature>
<dbReference type="VEuPathDB" id="VectorBase:GMOY007580"/>
<dbReference type="AlphaFoldDB" id="A0A1B0G2N8"/>
<accession>A0A1B0G2N8</accession>
<feature type="region of interest" description="Disordered" evidence="1">
    <location>
        <begin position="167"/>
        <end position="226"/>
    </location>
</feature>
<dbReference type="EnsemblMetazoa" id="GMOY007580-RA">
    <property type="protein sequence ID" value="GMOY007580-PA"/>
    <property type="gene ID" value="GMOY007580"/>
</dbReference>
<name>A0A1B0G2N8_GLOMM</name>
<organism evidence="2 3">
    <name type="scientific">Glossina morsitans morsitans</name>
    <name type="common">Savannah tsetse fly</name>
    <dbReference type="NCBI Taxonomy" id="37546"/>
    <lineage>
        <taxon>Eukaryota</taxon>
        <taxon>Metazoa</taxon>
        <taxon>Ecdysozoa</taxon>
        <taxon>Arthropoda</taxon>
        <taxon>Hexapoda</taxon>
        <taxon>Insecta</taxon>
        <taxon>Pterygota</taxon>
        <taxon>Neoptera</taxon>
        <taxon>Endopterygota</taxon>
        <taxon>Diptera</taxon>
        <taxon>Brachycera</taxon>
        <taxon>Muscomorpha</taxon>
        <taxon>Hippoboscoidea</taxon>
        <taxon>Glossinidae</taxon>
        <taxon>Glossina</taxon>
    </lineage>
</organism>
<feature type="compositionally biased region" description="Basic and acidic residues" evidence="1">
    <location>
        <begin position="186"/>
        <end position="196"/>
    </location>
</feature>
<evidence type="ECO:0000313" key="3">
    <source>
        <dbReference type="Proteomes" id="UP000092444"/>
    </source>
</evidence>